<protein>
    <submittedName>
        <fullName evidence="13">Uncharacterized protein</fullName>
    </submittedName>
</protein>
<feature type="compositionally biased region" description="Polar residues" evidence="10">
    <location>
        <begin position="1"/>
        <end position="28"/>
    </location>
</feature>
<keyword evidence="6 7" id="KW-1015">Disulfide bond</keyword>
<dbReference type="SMART" id="SM00032">
    <property type="entry name" value="CCP"/>
    <property type="match status" value="10"/>
</dbReference>
<feature type="domain" description="Sushi" evidence="12">
    <location>
        <begin position="1463"/>
        <end position="1527"/>
    </location>
</feature>
<dbReference type="InterPro" id="IPR008922">
    <property type="entry name" value="Di-copper_centre_dom_sf"/>
</dbReference>
<feature type="disulfide bond" evidence="7">
    <location>
        <begin position="1498"/>
        <end position="1525"/>
    </location>
</feature>
<dbReference type="GO" id="GO:0031625">
    <property type="term" value="F:ubiquitin protein ligase binding"/>
    <property type="evidence" value="ECO:0007669"/>
    <property type="project" value="InterPro"/>
</dbReference>
<evidence type="ECO:0000256" key="6">
    <source>
        <dbReference type="ARBA" id="ARBA00023157"/>
    </source>
</evidence>
<evidence type="ECO:0000256" key="7">
    <source>
        <dbReference type="PROSITE-ProRule" id="PRU00302"/>
    </source>
</evidence>
<evidence type="ECO:0000313" key="13">
    <source>
        <dbReference type="EnsemblMetazoa" id="Aqu2.1.43599_001"/>
    </source>
</evidence>
<dbReference type="FunFam" id="3.30.230.130:FF:000001">
    <property type="entry name" value="Cullin 4A"/>
    <property type="match status" value="1"/>
</dbReference>
<dbReference type="Pfam" id="PF00084">
    <property type="entry name" value="Sushi"/>
    <property type="match status" value="9"/>
</dbReference>
<dbReference type="CDD" id="cd00033">
    <property type="entry name" value="CCP"/>
    <property type="match status" value="9"/>
</dbReference>
<dbReference type="PROSITE" id="PS50069">
    <property type="entry name" value="CULLIN_2"/>
    <property type="match status" value="1"/>
</dbReference>
<evidence type="ECO:0000256" key="5">
    <source>
        <dbReference type="ARBA" id="ARBA00022843"/>
    </source>
</evidence>
<feature type="compositionally biased region" description="Basic residues" evidence="10">
    <location>
        <begin position="31"/>
        <end position="40"/>
    </location>
</feature>
<feature type="domain" description="Sushi" evidence="12">
    <location>
        <begin position="1114"/>
        <end position="1171"/>
    </location>
</feature>
<dbReference type="InterPro" id="IPR035976">
    <property type="entry name" value="Sushi/SCR/CCP_sf"/>
</dbReference>
<feature type="disulfide bond" evidence="7">
    <location>
        <begin position="1316"/>
        <end position="1343"/>
    </location>
</feature>
<dbReference type="PRINTS" id="PR00092">
    <property type="entry name" value="TYROSINASE"/>
</dbReference>
<dbReference type="STRING" id="400682.A0A1X7VUQ0"/>
<dbReference type="PANTHER" id="PTHR11932">
    <property type="entry name" value="CULLIN"/>
    <property type="match status" value="1"/>
</dbReference>
<keyword evidence="4" id="KW-0833">Ubl conjugation pathway</keyword>
<dbReference type="FunFam" id="1.20.1310.10:FF:000001">
    <property type="entry name" value="Cullin 3"/>
    <property type="match status" value="1"/>
</dbReference>
<feature type="domain" description="Sushi" evidence="12">
    <location>
        <begin position="1054"/>
        <end position="1113"/>
    </location>
</feature>
<dbReference type="OrthoDB" id="406096at2759"/>
<dbReference type="SUPFAM" id="SSF74788">
    <property type="entry name" value="Cullin repeat-like"/>
    <property type="match status" value="1"/>
</dbReference>
<dbReference type="InterPro" id="IPR036317">
    <property type="entry name" value="Cullin_homology_sf"/>
</dbReference>
<dbReference type="InterPro" id="IPR045093">
    <property type="entry name" value="Cullin"/>
</dbReference>
<feature type="domain" description="Cullin family profile" evidence="11">
    <location>
        <begin position="492"/>
        <end position="737"/>
    </location>
</feature>
<dbReference type="SMART" id="SM00182">
    <property type="entry name" value="CULLIN"/>
    <property type="match status" value="1"/>
</dbReference>
<reference evidence="13" key="1">
    <citation type="submission" date="2017-05" db="UniProtKB">
        <authorList>
            <consortium name="EnsemblMetazoa"/>
        </authorList>
    </citation>
    <scope>IDENTIFICATION</scope>
</reference>
<dbReference type="InterPro" id="IPR036388">
    <property type="entry name" value="WH-like_DNA-bd_sf"/>
</dbReference>
<feature type="disulfide bond" evidence="7">
    <location>
        <begin position="1142"/>
        <end position="1169"/>
    </location>
</feature>
<keyword evidence="5" id="KW-0832">Ubl conjugation</keyword>
<evidence type="ECO:0000256" key="10">
    <source>
        <dbReference type="SAM" id="MobiDB-lite"/>
    </source>
</evidence>
<dbReference type="InterPro" id="IPR059120">
    <property type="entry name" value="Cullin-like_AB"/>
</dbReference>
<evidence type="ECO:0000256" key="8">
    <source>
        <dbReference type="PROSITE-ProRule" id="PRU00330"/>
    </source>
</evidence>
<dbReference type="InterPro" id="IPR001373">
    <property type="entry name" value="Cullin_N"/>
</dbReference>
<evidence type="ECO:0000256" key="1">
    <source>
        <dbReference type="ARBA" id="ARBA00004906"/>
    </source>
</evidence>
<feature type="domain" description="Sushi" evidence="12">
    <location>
        <begin position="916"/>
        <end position="984"/>
    </location>
</feature>
<dbReference type="SUPFAM" id="SSF48056">
    <property type="entry name" value="Di-copper centre-containing domain"/>
    <property type="match status" value="1"/>
</dbReference>
<feature type="domain" description="Sushi" evidence="12">
    <location>
        <begin position="1288"/>
        <end position="1345"/>
    </location>
</feature>
<feature type="domain" description="Sushi" evidence="12">
    <location>
        <begin position="1404"/>
        <end position="1461"/>
    </location>
</feature>
<dbReference type="Gene3D" id="2.10.70.10">
    <property type="entry name" value="Complement Module, domain 1"/>
    <property type="match status" value="9"/>
</dbReference>
<dbReference type="InterPro" id="IPR002227">
    <property type="entry name" value="Tyrosinase_Cu-bd"/>
</dbReference>
<dbReference type="Gene3D" id="3.30.230.130">
    <property type="entry name" value="Cullin, Chain C, Domain 2"/>
    <property type="match status" value="1"/>
</dbReference>
<feature type="disulfide bond" evidence="7">
    <location>
        <begin position="1200"/>
        <end position="1227"/>
    </location>
</feature>
<dbReference type="Gene3D" id="1.20.1310.10">
    <property type="entry name" value="Cullin Repeats"/>
    <property type="match status" value="4"/>
</dbReference>
<sequence length="1892" mass="214993">MSHSSTTNGVTTASSSNIQDTPSSSADTQRVQRRKRRRRRESSVTTPPPSKQQKINFPLSSNNHHQHNNHHKTSITTEEVHDMDSRASPNRSVSAPVESNHKISLHGHATRGGGGVANGMKKSGTPKKIVIKNLKARADVQPMEYCKEAWSKLKKAIEAIHSSQPICYSLEELYLAVENSCSHGLAPELYGNLKTECQEHMSVHLPEFNQDNVDEGSYMIIIDRVWVSFCRQMIMIRSIFLYLDRTFAVPHQTLPAIWEMALEQFGDVVSQPKIRDRILRGILAAIHRERCGESADRTLLKSLLRMFVDLQLYQGVFELEFLKETEKLYYNESLRMMRDSEFTLPDYLSHIDKRLSQENDRLIQYLHKTTKKPLILCVEKQLVGEHLQEILDKGFESLLEANRYHELILLYQFFGRFKDGIPLLHIAFGGYIKKSGIAIVSDQERDKQMVQELLELKDKVEKIIQESFQNENKFHQVVRDSFENVINRRQNKPAELVAKYVDTQLRSGNKEWSDEELDRLLDRVMVLFRYIHGISRTHYTACYWTLCIGKDVFEAFYKKDLAKRLLLGKSASFDAEKSMLLKLKQECGPNFTSKLEGMFKDIELSREMMSSFKQHISTTKRVSGSIDLSVNVLTMGYWPTYTPMEVLLPPEMGFYLDVFKDFYVRKHSGRKLQWQHSLANCVLRVSFDQADKELQVSLFQGLVLLLYNDTDQLTYSYISQATGIIEEELKRTLQSLALNKVSRILLKQPKSFEVNDTDVFTFNRSFKHKLFRIKINQIQMKETQSENIATSERVFQDRQYQASDLKKRIESLIERDYIRRNEENTATTSSDCFDEVQSNWLNISSKLNFPFDPYAVKLILSAHTSVISTVSVIPIIIMRYSVSFIFLWMLHSLSLTDGAALLHEGSPYYPVGELSFACKDPGKPSYGDRTGYDFSIGASVTFGCYEGFVLVGSDTLTCQFEEKRTKSSSSIAATWSDHIPVCVHKKYQKDFKCSTKGPKAPKPGRYAVELKSDLKSVQVFACDDYKFMPDSGDSILKCIDKKWSGTPLECRRRKKCSLQTLAPNTNLVLTGTLEGDTGRFSCSKGYRLPPGTDEEITCTSTGEWSTGWPQCQIVDCGPPPSIYHGVFQFTTTVYQSVVKYTCHTGYHMIGKNTITCKSSGQWYPVRVRCEIVKCPQPIRPFNGRVYYTTAQYNATARYACNTGYMRNGPEFRRCTENAQWVPPAPYCEVVNCLSPPALPNGNVSVTATTINSVATYYCNDRFQLMGGNPKVKCQADGTWTDTQVTCVADCGTPESGNNSRVIVSNTTFGSVAKYYCIPGYFMLGNGTRYCREDGTWSPLQYFCQPVNCGPPPEVENGVVIYSGTTLARSARYRCETGFELKGLEIRVCTVEGKWSGNTPTCEIIDCGRPPAILNGNVNFTGTIFTSIATYTCQDGYKLQGPSIRFCMDTGNWTRSTPTCKRITSCPSLEVPSNSRRVTIPTAVSSSSVPIGSVVYHICSDEFDLQGSSARKCQTNGKWSGDPVTCVARNLTCTGPEKMMDSAGRMCLCSNGTLTNCHRYRQDWLNLTSQQREEYITAVKTLSSDPLYQPLYRNLMIRYRNTSRTLSQSLEPSNTHFLPWNRYYLHQYEDMLRLVNPNLYIPYWDWTLLHQTPYQNPVFNSSSQGFGNSSNPATKCVNEGPFRQGKFKVVSQGKMKCLRREYGGATPLLSRSELEGEVLVQPASLFQRFFRFLTIPFLTVRCSIGGTMCDLDEVTPTNDPLYLLILSFIDSVWYRWQSLSEGHLRARYADDSTLLLLTEPDQFTLHQYHDSSHLPFNVSVEYGEPVDSITGREKRRTSFVASSKSDGDDSFIHDGPGLIHLCPVQDEFLERLELSAQEKALVKSICHFLYNPQ</sequence>
<dbReference type="FunFam" id="1.20.1310.10:FF:000003">
    <property type="entry name" value="Cullin 4A"/>
    <property type="match status" value="1"/>
</dbReference>
<dbReference type="InParanoid" id="A0A1X7VUQ0"/>
<evidence type="ECO:0000256" key="3">
    <source>
        <dbReference type="ARBA" id="ARBA00022499"/>
    </source>
</evidence>
<evidence type="ECO:0000256" key="4">
    <source>
        <dbReference type="ARBA" id="ARBA00022786"/>
    </source>
</evidence>
<feature type="domain" description="Sushi" evidence="12">
    <location>
        <begin position="1346"/>
        <end position="1403"/>
    </location>
</feature>
<evidence type="ECO:0000256" key="2">
    <source>
        <dbReference type="ARBA" id="ARBA00006019"/>
    </source>
</evidence>
<name>A0A1X7VUQ0_AMPQE</name>
<comment type="pathway">
    <text evidence="1">Protein modification; protein ubiquitination.</text>
</comment>
<dbReference type="InterPro" id="IPR016159">
    <property type="entry name" value="Cullin_repeat-like_dom_sf"/>
</dbReference>
<dbReference type="eggNOG" id="KOG2167">
    <property type="taxonomic scope" value="Eukaryota"/>
</dbReference>
<dbReference type="Gene3D" id="1.10.1280.10">
    <property type="entry name" value="Di-copper center containing domain from catechol oxidase"/>
    <property type="match status" value="1"/>
</dbReference>
<dbReference type="FunFam" id="1.20.1310.10:FF:000059">
    <property type="entry name" value="Cullin-4B"/>
    <property type="match status" value="1"/>
</dbReference>
<dbReference type="Pfam" id="PF26557">
    <property type="entry name" value="Cullin_AB"/>
    <property type="match status" value="1"/>
</dbReference>
<feature type="disulfide bond" evidence="7">
    <location>
        <begin position="1374"/>
        <end position="1401"/>
    </location>
</feature>
<dbReference type="GO" id="GO:0016491">
    <property type="term" value="F:oxidoreductase activity"/>
    <property type="evidence" value="ECO:0007669"/>
    <property type="project" value="InterPro"/>
</dbReference>
<comment type="similarity">
    <text evidence="2 8 9">Belongs to the cullin family.</text>
</comment>
<feature type="domain" description="Sushi" evidence="12">
    <location>
        <begin position="1172"/>
        <end position="1229"/>
    </location>
</feature>
<organism evidence="13">
    <name type="scientific">Amphimedon queenslandica</name>
    <name type="common">Sponge</name>
    <dbReference type="NCBI Taxonomy" id="400682"/>
    <lineage>
        <taxon>Eukaryota</taxon>
        <taxon>Metazoa</taxon>
        <taxon>Porifera</taxon>
        <taxon>Demospongiae</taxon>
        <taxon>Heteroscleromorpha</taxon>
        <taxon>Haplosclerida</taxon>
        <taxon>Niphatidae</taxon>
        <taxon>Amphimedon</taxon>
    </lineage>
</organism>
<feature type="compositionally biased region" description="Polar residues" evidence="10">
    <location>
        <begin position="51"/>
        <end position="61"/>
    </location>
</feature>
<feature type="disulfide bond" evidence="7">
    <location>
        <begin position="1432"/>
        <end position="1459"/>
    </location>
</feature>
<evidence type="ECO:0000256" key="9">
    <source>
        <dbReference type="RuleBase" id="RU003829"/>
    </source>
</evidence>
<dbReference type="EnsemblMetazoa" id="Aqu2.1.43599_001">
    <property type="protein sequence ID" value="Aqu2.1.43599_001"/>
    <property type="gene ID" value="Aqu2.1.43599"/>
</dbReference>
<dbReference type="Pfam" id="PF00888">
    <property type="entry name" value="Cullin"/>
    <property type="match status" value="1"/>
</dbReference>
<dbReference type="InterPro" id="IPR000436">
    <property type="entry name" value="Sushi_SCR_CCP_dom"/>
</dbReference>
<dbReference type="InterPro" id="IPR016158">
    <property type="entry name" value="Cullin_homology"/>
</dbReference>
<comment type="caution">
    <text evidence="7">Lacks conserved residue(s) required for the propagation of feature annotation.</text>
</comment>
<evidence type="ECO:0000259" key="11">
    <source>
        <dbReference type="PROSITE" id="PS50069"/>
    </source>
</evidence>
<feature type="compositionally biased region" description="Basic residues" evidence="10">
    <location>
        <begin position="64"/>
        <end position="73"/>
    </location>
</feature>
<dbReference type="GO" id="GO:0006511">
    <property type="term" value="P:ubiquitin-dependent protein catabolic process"/>
    <property type="evidence" value="ECO:0007669"/>
    <property type="project" value="InterPro"/>
</dbReference>
<keyword evidence="7" id="KW-0768">Sushi</keyword>
<dbReference type="SUPFAM" id="SSF57535">
    <property type="entry name" value="Complement control module/SCR domain"/>
    <property type="match status" value="9"/>
</dbReference>
<keyword evidence="3" id="KW-1017">Isopeptide bond</keyword>
<dbReference type="FunFam" id="1.20.1310.10:FF:000004">
    <property type="entry name" value="Cullin 4B"/>
    <property type="match status" value="1"/>
</dbReference>
<proteinExistence type="inferred from homology"/>
<dbReference type="Pfam" id="PF00264">
    <property type="entry name" value="Tyrosinase"/>
    <property type="match status" value="1"/>
</dbReference>
<dbReference type="PROSITE" id="PS50923">
    <property type="entry name" value="SUSHI"/>
    <property type="match status" value="9"/>
</dbReference>
<accession>A0A1X7VUQ0</accession>
<feature type="domain" description="Sushi" evidence="12">
    <location>
        <begin position="1230"/>
        <end position="1286"/>
    </location>
</feature>
<dbReference type="SUPFAM" id="SSF75632">
    <property type="entry name" value="Cullin homology domain"/>
    <property type="match status" value="1"/>
</dbReference>
<evidence type="ECO:0000259" key="12">
    <source>
        <dbReference type="PROSITE" id="PS50923"/>
    </source>
</evidence>
<feature type="region of interest" description="Disordered" evidence="10">
    <location>
        <begin position="1"/>
        <end position="97"/>
    </location>
</feature>
<dbReference type="Gene3D" id="1.10.10.10">
    <property type="entry name" value="Winged helix-like DNA-binding domain superfamily/Winged helix DNA-binding domain"/>
    <property type="match status" value="1"/>
</dbReference>